<protein>
    <submittedName>
        <fullName evidence="1">Uncharacterized protein</fullName>
    </submittedName>
</protein>
<dbReference type="AlphaFoldDB" id="A0A7K3LJ47"/>
<evidence type="ECO:0000313" key="1">
    <source>
        <dbReference type="EMBL" id="NDK88285.1"/>
    </source>
</evidence>
<sequence length="265" mass="28172">MSLAGLTSAPPSGRTRPLLIDDTAYATAVIRQGAPIPWTDLAALVGHFGQTRSLLDPDAVWLDVRRWQQAQLERTPDLVTEMGRRSRTGYALRTLLGDDDLVAGLVTAVTTIGTSSRRPVVLHVPSPASWLSWAHGVAGTDLDEVDEDAADSASMYIAEWLGRLGAVPVSLVLLDAVGSPADTRESLSEYGSVTNVAKHVGWSVALRHADMVEAADDVVIATVPETFWTSSGDPDPEILGADILLATIPAAASPEHVLDRLATLR</sequence>
<comment type="caution">
    <text evidence="1">The sequence shown here is derived from an EMBL/GenBank/DDBJ whole genome shotgun (WGS) entry which is preliminary data.</text>
</comment>
<dbReference type="EMBL" id="JAADZU010000003">
    <property type="protein sequence ID" value="NDK88285.1"/>
    <property type="molecule type" value="Genomic_DNA"/>
</dbReference>
<organism evidence="1 2">
    <name type="scientific">Gordonia desulfuricans</name>
    <dbReference type="NCBI Taxonomy" id="89051"/>
    <lineage>
        <taxon>Bacteria</taxon>
        <taxon>Bacillati</taxon>
        <taxon>Actinomycetota</taxon>
        <taxon>Actinomycetes</taxon>
        <taxon>Mycobacteriales</taxon>
        <taxon>Gordoniaceae</taxon>
        <taxon>Gordonia</taxon>
    </lineage>
</organism>
<reference evidence="1 2" key="1">
    <citation type="submission" date="2020-01" db="EMBL/GenBank/DDBJ databases">
        <title>Investigation of new actinobacteria for the biodesulphurisation of diesel fuel.</title>
        <authorList>
            <person name="Athi Narayanan S.M."/>
        </authorList>
    </citation>
    <scope>NUCLEOTIDE SEQUENCE [LARGE SCALE GENOMIC DNA]</scope>
    <source>
        <strain evidence="1 2">213E</strain>
    </source>
</reference>
<name>A0A7K3LJ47_9ACTN</name>
<gene>
    <name evidence="1" type="ORF">GYA93_01600</name>
</gene>
<accession>A0A7K3LJ47</accession>
<proteinExistence type="predicted"/>
<evidence type="ECO:0000313" key="2">
    <source>
        <dbReference type="Proteomes" id="UP000466307"/>
    </source>
</evidence>
<dbReference type="Proteomes" id="UP000466307">
    <property type="component" value="Unassembled WGS sequence"/>
</dbReference>
<keyword evidence="2" id="KW-1185">Reference proteome</keyword>
<dbReference type="RefSeq" id="WP_059038552.1">
    <property type="nucleotide sequence ID" value="NZ_JAADZU010000003.1"/>
</dbReference>